<comment type="similarity">
    <text evidence="1">In the C-terminal section; belongs to the class-I pyridoxal-phosphate-dependent aminotransferase family.</text>
</comment>
<gene>
    <name evidence="8" type="ORF">BN948_03198</name>
</gene>
<dbReference type="InterPro" id="IPR036388">
    <property type="entry name" value="WH-like_DNA-bd_sf"/>
</dbReference>
<dbReference type="PANTHER" id="PTHR46577">
    <property type="entry name" value="HTH-TYPE TRANSCRIPTIONAL REGULATORY PROTEIN GABR"/>
    <property type="match status" value="1"/>
</dbReference>
<dbReference type="Gene3D" id="3.40.640.10">
    <property type="entry name" value="Type I PLP-dependent aspartate aminotransferase-like (Major domain)"/>
    <property type="match status" value="1"/>
</dbReference>
<dbReference type="Proteomes" id="UP000028878">
    <property type="component" value="Unassembled WGS sequence"/>
</dbReference>
<dbReference type="PRINTS" id="PR00035">
    <property type="entry name" value="HTHGNTR"/>
</dbReference>
<dbReference type="RefSeq" id="WP_009515152.1">
    <property type="nucleotide sequence ID" value="NZ_CCAE010000028.1"/>
</dbReference>
<dbReference type="PROSITE" id="PS50949">
    <property type="entry name" value="HTH_GNTR"/>
    <property type="match status" value="1"/>
</dbReference>
<sequence length="495" mass="54389">MLSEYLLAEMNRLGAQDALPLHRQLYEALRRAMLDGKLGAGERLPSSRDLAEDLNLSRNTVVAAINQLSVEGYLASRVGSGTYVNDHVPRSALARGPRAPGQAPQHQPARLSTRGHALAHSFSAGALEVQPFTPGIADFSAFPLTLWQRLQNKHWRMTYPDMLDYNTSGGYAPLRRAIADYLRVFRSVQLDADQVIVTTGTQQSLELCARLLADHGDTVWVEDPAYWGAMKAFIATGLAVHPVAVDEQGISPTPADDARPPRLIYVTPSHQYPVGAVMSLARRHQLLATARTHGAWVIEDDYDSEYRFSGPPLSSLEGLDPDGRVLYMGTFSKVLYPGLKLGYLVVPKGLIEAFRQAHYDLNRPGQMPTQAALAEFIEMGHFASSLRRARQTYAERRHCLLEALRPVLGDGPDAPRISGAEQGLHLCLRLPLAVDDQALARRLAQQGLTVRPLSAYCLQRQDLRGLVIGYGYAALEEIKRCGPVVAAAVRQAIPN</sequence>
<evidence type="ECO:0000256" key="1">
    <source>
        <dbReference type="ARBA" id="ARBA00005384"/>
    </source>
</evidence>
<dbReference type="Gene3D" id="1.10.10.10">
    <property type="entry name" value="Winged helix-like DNA-binding domain superfamily/Winged helix DNA-binding domain"/>
    <property type="match status" value="1"/>
</dbReference>
<dbReference type="PANTHER" id="PTHR46577:SF1">
    <property type="entry name" value="HTH-TYPE TRANSCRIPTIONAL REGULATORY PROTEIN GABR"/>
    <property type="match status" value="1"/>
</dbReference>
<feature type="domain" description="HTH gntR-type" evidence="7">
    <location>
        <begin position="19"/>
        <end position="87"/>
    </location>
</feature>
<dbReference type="SMART" id="SM00345">
    <property type="entry name" value="HTH_GNTR"/>
    <property type="match status" value="1"/>
</dbReference>
<evidence type="ECO:0000259" key="7">
    <source>
        <dbReference type="PROSITE" id="PS50949"/>
    </source>
</evidence>
<evidence type="ECO:0000256" key="2">
    <source>
        <dbReference type="ARBA" id="ARBA00022898"/>
    </source>
</evidence>
<dbReference type="GO" id="GO:0030170">
    <property type="term" value="F:pyridoxal phosphate binding"/>
    <property type="evidence" value="ECO:0007669"/>
    <property type="project" value="InterPro"/>
</dbReference>
<feature type="region of interest" description="Disordered" evidence="6">
    <location>
        <begin position="94"/>
        <end position="114"/>
    </location>
</feature>
<dbReference type="GO" id="GO:0003677">
    <property type="term" value="F:DNA binding"/>
    <property type="evidence" value="ECO:0007669"/>
    <property type="project" value="UniProtKB-KW"/>
</dbReference>
<dbReference type="CDD" id="cd07377">
    <property type="entry name" value="WHTH_GntR"/>
    <property type="match status" value="1"/>
</dbReference>
<dbReference type="GO" id="GO:0003700">
    <property type="term" value="F:DNA-binding transcription factor activity"/>
    <property type="evidence" value="ECO:0007669"/>
    <property type="project" value="InterPro"/>
</dbReference>
<evidence type="ECO:0000313" key="8">
    <source>
        <dbReference type="EMBL" id="CDN88762.1"/>
    </source>
</evidence>
<dbReference type="InterPro" id="IPR000524">
    <property type="entry name" value="Tscrpt_reg_HTH_GntR"/>
</dbReference>
<keyword evidence="4" id="KW-0238">DNA-binding</keyword>
<evidence type="ECO:0000313" key="9">
    <source>
        <dbReference type="Proteomes" id="UP000028878"/>
    </source>
</evidence>
<proteinExistence type="inferred from homology"/>
<protein>
    <submittedName>
        <fullName evidence="8">GntR family transcriptional regulator</fullName>
    </submittedName>
</protein>
<accession>A0A1L1PFC3</accession>
<dbReference type="AlphaFoldDB" id="A0A1L1PFC3"/>
<dbReference type="InterPro" id="IPR004839">
    <property type="entry name" value="Aminotransferase_I/II_large"/>
</dbReference>
<dbReference type="SUPFAM" id="SSF46785">
    <property type="entry name" value="Winged helix' DNA-binding domain"/>
    <property type="match status" value="1"/>
</dbReference>
<dbReference type="InterPro" id="IPR015424">
    <property type="entry name" value="PyrdxlP-dep_Trfase"/>
</dbReference>
<dbReference type="EMBL" id="CCAE010000028">
    <property type="protein sequence ID" value="CDN88762.1"/>
    <property type="molecule type" value="Genomic_DNA"/>
</dbReference>
<evidence type="ECO:0000256" key="5">
    <source>
        <dbReference type="ARBA" id="ARBA00023163"/>
    </source>
</evidence>
<evidence type="ECO:0000256" key="3">
    <source>
        <dbReference type="ARBA" id="ARBA00023015"/>
    </source>
</evidence>
<evidence type="ECO:0000256" key="6">
    <source>
        <dbReference type="SAM" id="MobiDB-lite"/>
    </source>
</evidence>
<dbReference type="InterPro" id="IPR036390">
    <property type="entry name" value="WH_DNA-bd_sf"/>
</dbReference>
<dbReference type="SUPFAM" id="SSF53383">
    <property type="entry name" value="PLP-dependent transferases"/>
    <property type="match status" value="1"/>
</dbReference>
<reference evidence="9" key="2">
    <citation type="submission" date="2014-11" db="EMBL/GenBank/DDBJ databases">
        <title>Draft genome sequence of Hydrogenophaga intermedia S1.</title>
        <authorList>
            <person name="Gan H.M."/>
            <person name="Chew T.H."/>
            <person name="Stolz A."/>
        </authorList>
    </citation>
    <scope>NUCLEOTIDE SEQUENCE [LARGE SCALE GENOMIC DNA]</scope>
    <source>
        <strain evidence="9">S1</strain>
    </source>
</reference>
<keyword evidence="3" id="KW-0805">Transcription regulation</keyword>
<keyword evidence="9" id="KW-1185">Reference proteome</keyword>
<reference evidence="9" key="1">
    <citation type="submission" date="2014-02" db="EMBL/GenBank/DDBJ databases">
        <authorList>
            <person name="Gan H."/>
        </authorList>
    </citation>
    <scope>NUCLEOTIDE SEQUENCE [LARGE SCALE GENOMIC DNA]</scope>
    <source>
        <strain evidence="9">S1</strain>
    </source>
</reference>
<dbReference type="CDD" id="cd00609">
    <property type="entry name" value="AAT_like"/>
    <property type="match status" value="1"/>
</dbReference>
<name>A0A1L1PFC3_HYDIT</name>
<keyword evidence="5" id="KW-0804">Transcription</keyword>
<dbReference type="Pfam" id="PF00392">
    <property type="entry name" value="GntR"/>
    <property type="match status" value="1"/>
</dbReference>
<evidence type="ECO:0000256" key="4">
    <source>
        <dbReference type="ARBA" id="ARBA00023125"/>
    </source>
</evidence>
<dbReference type="InterPro" id="IPR015421">
    <property type="entry name" value="PyrdxlP-dep_Trfase_major"/>
</dbReference>
<dbReference type="Pfam" id="PF00155">
    <property type="entry name" value="Aminotran_1_2"/>
    <property type="match status" value="1"/>
</dbReference>
<organism evidence="8 9">
    <name type="scientific">Hydrogenophaga intermedia</name>
    <dbReference type="NCBI Taxonomy" id="65786"/>
    <lineage>
        <taxon>Bacteria</taxon>
        <taxon>Pseudomonadati</taxon>
        <taxon>Pseudomonadota</taxon>
        <taxon>Betaproteobacteria</taxon>
        <taxon>Burkholderiales</taxon>
        <taxon>Comamonadaceae</taxon>
        <taxon>Hydrogenophaga</taxon>
    </lineage>
</organism>
<keyword evidence="2" id="KW-0663">Pyridoxal phosphate</keyword>
<dbReference type="InterPro" id="IPR051446">
    <property type="entry name" value="HTH_trans_reg/aminotransferase"/>
</dbReference>